<evidence type="ECO:0000313" key="2">
    <source>
        <dbReference type="Proteomes" id="UP001369086"/>
    </source>
</evidence>
<reference evidence="1 2" key="1">
    <citation type="submission" date="2021-05" db="EMBL/GenBank/DDBJ databases">
        <authorList>
            <person name="Zahm M."/>
            <person name="Klopp C."/>
            <person name="Cabau C."/>
            <person name="Kuhl H."/>
            <person name="Suciu R."/>
            <person name="Ciorpac M."/>
            <person name="Holostenco D."/>
            <person name="Gessner J."/>
            <person name="Wuertz S."/>
            <person name="Hohne C."/>
            <person name="Stock M."/>
            <person name="Gislard M."/>
            <person name="Lluch J."/>
            <person name="Milhes M."/>
            <person name="Lampietro C."/>
            <person name="Lopez Roques C."/>
            <person name="Donnadieu C."/>
            <person name="Du K."/>
            <person name="Schartl M."/>
            <person name="Guiguen Y."/>
        </authorList>
    </citation>
    <scope>NUCLEOTIDE SEQUENCE [LARGE SCALE GENOMIC DNA]</scope>
    <source>
        <strain evidence="1">Hh-F2</strain>
        <tissue evidence="1">Blood</tissue>
    </source>
</reference>
<protein>
    <submittedName>
        <fullName evidence="1">Uncharacterized protein</fullName>
    </submittedName>
</protein>
<accession>A0ABR0YF46</accession>
<proteinExistence type="predicted"/>
<dbReference type="Proteomes" id="UP001369086">
    <property type="component" value="Unassembled WGS sequence"/>
</dbReference>
<organism evidence="1 2">
    <name type="scientific">Huso huso</name>
    <name type="common">Beluga</name>
    <name type="synonym">Acipenser huso</name>
    <dbReference type="NCBI Taxonomy" id="61971"/>
    <lineage>
        <taxon>Eukaryota</taxon>
        <taxon>Metazoa</taxon>
        <taxon>Chordata</taxon>
        <taxon>Craniata</taxon>
        <taxon>Vertebrata</taxon>
        <taxon>Euteleostomi</taxon>
        <taxon>Actinopterygii</taxon>
        <taxon>Chondrostei</taxon>
        <taxon>Acipenseriformes</taxon>
        <taxon>Acipenseridae</taxon>
        <taxon>Huso</taxon>
    </lineage>
</organism>
<evidence type="ECO:0000313" key="1">
    <source>
        <dbReference type="EMBL" id="KAK6471270.1"/>
    </source>
</evidence>
<dbReference type="EMBL" id="JAHFZB010000032">
    <property type="protein sequence ID" value="KAK6471270.1"/>
    <property type="molecule type" value="Genomic_DNA"/>
</dbReference>
<name>A0ABR0YF46_HUSHU</name>
<comment type="caution">
    <text evidence="1">The sequence shown here is derived from an EMBL/GenBank/DDBJ whole genome shotgun (WGS) entry which is preliminary data.</text>
</comment>
<gene>
    <name evidence="1" type="ORF">HHUSO_G29590</name>
</gene>
<sequence>MAQPGLEPAIATQGAPCNSASPTPLLICSRKRSRGLRLPSASILEIISPVSEPRVACSGTSFTPTTRQINVLKVQTSCVVKKEEGV</sequence>
<keyword evidence="2" id="KW-1185">Reference proteome</keyword>